<feature type="compositionally biased region" description="Basic and acidic residues" evidence="1">
    <location>
        <begin position="20"/>
        <end position="29"/>
    </location>
</feature>
<feature type="region of interest" description="Disordered" evidence="1">
    <location>
        <begin position="20"/>
        <end position="40"/>
    </location>
</feature>
<feature type="non-terminal residue" evidence="2">
    <location>
        <position position="103"/>
    </location>
</feature>
<evidence type="ECO:0000313" key="3">
    <source>
        <dbReference type="Proteomes" id="UP000030108"/>
    </source>
</evidence>
<protein>
    <submittedName>
        <fullName evidence="2">Uncharacterized protein</fullName>
    </submittedName>
</protein>
<comment type="caution">
    <text evidence="2">The sequence shown here is derived from an EMBL/GenBank/DDBJ whole genome shotgun (WGS) entry which is preliminary data.</text>
</comment>
<dbReference type="EMBL" id="JATN01000321">
    <property type="protein sequence ID" value="EUC59345.1"/>
    <property type="molecule type" value="Genomic_DNA"/>
</dbReference>
<dbReference type="Proteomes" id="UP000030108">
    <property type="component" value="Unassembled WGS sequence"/>
</dbReference>
<dbReference type="AlphaFoldDB" id="A0A0A1UKG4"/>
<gene>
    <name evidence="2" type="ORF">RSOL_309400</name>
</gene>
<name>A0A0A1UKG4_9AGAM</name>
<reference evidence="3" key="1">
    <citation type="journal article" date="2014" name="Genome Announc.">
        <title>Draft genome sequence of the plant-pathogenic soil fungus Rhizoctonia solani anastomosis group 3 strain Rhs1AP.</title>
        <authorList>
            <person name="Cubeta M.A."/>
            <person name="Thomas E."/>
            <person name="Dean R.A."/>
            <person name="Jabaji S."/>
            <person name="Neate S.M."/>
            <person name="Tavantzis S."/>
            <person name="Toda T."/>
            <person name="Vilgalys R."/>
            <person name="Bharathan N."/>
            <person name="Fedorova-Abrams N."/>
            <person name="Pakala S.B."/>
            <person name="Pakala S.M."/>
            <person name="Zafar N."/>
            <person name="Joardar V."/>
            <person name="Losada L."/>
            <person name="Nierman W.C."/>
        </authorList>
    </citation>
    <scope>NUCLEOTIDE SEQUENCE [LARGE SCALE GENOMIC DNA]</scope>
    <source>
        <strain evidence="3">AG-3</strain>
    </source>
</reference>
<evidence type="ECO:0000313" key="2">
    <source>
        <dbReference type="EMBL" id="EUC59345.1"/>
    </source>
</evidence>
<organism evidence="2 3">
    <name type="scientific">Rhizoctonia solani AG-3 Rhs1AP</name>
    <dbReference type="NCBI Taxonomy" id="1086054"/>
    <lineage>
        <taxon>Eukaryota</taxon>
        <taxon>Fungi</taxon>
        <taxon>Dikarya</taxon>
        <taxon>Basidiomycota</taxon>
        <taxon>Agaricomycotina</taxon>
        <taxon>Agaricomycetes</taxon>
        <taxon>Cantharellales</taxon>
        <taxon>Ceratobasidiaceae</taxon>
        <taxon>Rhizoctonia</taxon>
    </lineage>
</organism>
<proteinExistence type="predicted"/>
<evidence type="ECO:0000256" key="1">
    <source>
        <dbReference type="SAM" id="MobiDB-lite"/>
    </source>
</evidence>
<sequence length="103" mass="11393">MQYIEQMKADKKLQEQYDKYGDLPNDREANGLPLGSGQYQKKNNLISPNDLDDDAGDVAWKKSQVAIVDDTSVLGKNLEIIDQKSQCSSLKTSEKALGKGKST</sequence>
<accession>A0A0A1UKG4</accession>